<accession>A0A9D0ZV66</accession>
<feature type="transmembrane region" description="Helical" evidence="1">
    <location>
        <begin position="123"/>
        <end position="144"/>
    </location>
</feature>
<dbReference type="InterPro" id="IPR052712">
    <property type="entry name" value="Acid_resist_chaperone_HdeD"/>
</dbReference>
<proteinExistence type="predicted"/>
<feature type="transmembrane region" description="Helical" evidence="1">
    <location>
        <begin position="7"/>
        <end position="27"/>
    </location>
</feature>
<evidence type="ECO:0000313" key="3">
    <source>
        <dbReference type="Proteomes" id="UP000886886"/>
    </source>
</evidence>
<keyword evidence="1" id="KW-0472">Membrane</keyword>
<keyword evidence="1" id="KW-0812">Transmembrane</keyword>
<dbReference type="PANTHER" id="PTHR34989">
    <property type="entry name" value="PROTEIN HDED"/>
    <property type="match status" value="1"/>
</dbReference>
<keyword evidence="1" id="KW-1133">Transmembrane helix</keyword>
<dbReference type="GO" id="GO:0005886">
    <property type="term" value="C:plasma membrane"/>
    <property type="evidence" value="ECO:0007669"/>
    <property type="project" value="TreeGrafter"/>
</dbReference>
<dbReference type="Pfam" id="PF03729">
    <property type="entry name" value="DUF308"/>
    <property type="match status" value="2"/>
</dbReference>
<feature type="transmembrane region" description="Helical" evidence="1">
    <location>
        <begin position="92"/>
        <end position="111"/>
    </location>
</feature>
<dbReference type="EMBL" id="DVFT01000082">
    <property type="protein sequence ID" value="HIQ96010.1"/>
    <property type="molecule type" value="Genomic_DNA"/>
</dbReference>
<dbReference type="InterPro" id="IPR005325">
    <property type="entry name" value="DUF308_memb"/>
</dbReference>
<comment type="caution">
    <text evidence="2">The sequence shown here is derived from an EMBL/GenBank/DDBJ whole genome shotgun (WGS) entry which is preliminary data.</text>
</comment>
<feature type="transmembrane region" description="Helical" evidence="1">
    <location>
        <begin position="33"/>
        <end position="55"/>
    </location>
</feature>
<feature type="transmembrane region" description="Helical" evidence="1">
    <location>
        <begin position="67"/>
        <end position="86"/>
    </location>
</feature>
<dbReference type="PANTHER" id="PTHR34989:SF1">
    <property type="entry name" value="PROTEIN HDED"/>
    <property type="match status" value="1"/>
</dbReference>
<evidence type="ECO:0000313" key="2">
    <source>
        <dbReference type="EMBL" id="HIQ96010.1"/>
    </source>
</evidence>
<dbReference type="AlphaFoldDB" id="A0A9D0ZV66"/>
<sequence>MRRRSGYGWLELIIGIVLLVMGMFTLFNPGFALTGLVVVFGILAIVMGVADILLYVRMERYIGFGPILSLVSGILSVMSGIMLLVYPNAGRWILSLLFPIWFISHCISRLCHLQVIRITAGNVVYYLTMIINIIGVILGFMMLFDPIVAMVSVSYLVSFYLIILGIDELVIAFSEIGS</sequence>
<reference evidence="2" key="1">
    <citation type="submission" date="2020-10" db="EMBL/GenBank/DDBJ databases">
        <authorList>
            <person name="Gilroy R."/>
        </authorList>
    </citation>
    <scope>NUCLEOTIDE SEQUENCE</scope>
    <source>
        <strain evidence="2">ChiSjej3B21-11622</strain>
    </source>
</reference>
<feature type="transmembrane region" description="Helical" evidence="1">
    <location>
        <begin position="150"/>
        <end position="173"/>
    </location>
</feature>
<gene>
    <name evidence="2" type="ORF">IAB26_05540</name>
</gene>
<reference evidence="2" key="2">
    <citation type="journal article" date="2021" name="PeerJ">
        <title>Extensive microbial diversity within the chicken gut microbiome revealed by metagenomics and culture.</title>
        <authorList>
            <person name="Gilroy R."/>
            <person name="Ravi A."/>
            <person name="Getino M."/>
            <person name="Pursley I."/>
            <person name="Horton D.L."/>
            <person name="Alikhan N.F."/>
            <person name="Baker D."/>
            <person name="Gharbi K."/>
            <person name="Hall N."/>
            <person name="Watson M."/>
            <person name="Adriaenssens E.M."/>
            <person name="Foster-Nyarko E."/>
            <person name="Jarju S."/>
            <person name="Secka A."/>
            <person name="Antonio M."/>
            <person name="Oren A."/>
            <person name="Chaudhuri R.R."/>
            <person name="La Ragione R."/>
            <person name="Hildebrand F."/>
            <person name="Pallen M.J."/>
        </authorList>
    </citation>
    <scope>NUCLEOTIDE SEQUENCE</scope>
    <source>
        <strain evidence="2">ChiSjej3B21-11622</strain>
    </source>
</reference>
<name>A0A9D0ZV66_9FIRM</name>
<dbReference type="Proteomes" id="UP000886886">
    <property type="component" value="Unassembled WGS sequence"/>
</dbReference>
<evidence type="ECO:0000256" key="1">
    <source>
        <dbReference type="SAM" id="Phobius"/>
    </source>
</evidence>
<protein>
    <submittedName>
        <fullName evidence="2">DUF308 domain-containing protein</fullName>
    </submittedName>
</protein>
<organism evidence="2 3">
    <name type="scientific">Candidatus Limivivens merdigallinarum</name>
    <dbReference type="NCBI Taxonomy" id="2840859"/>
    <lineage>
        <taxon>Bacteria</taxon>
        <taxon>Bacillati</taxon>
        <taxon>Bacillota</taxon>
        <taxon>Clostridia</taxon>
        <taxon>Lachnospirales</taxon>
        <taxon>Lachnospiraceae</taxon>
        <taxon>Lachnospiraceae incertae sedis</taxon>
        <taxon>Candidatus Limivivens</taxon>
    </lineage>
</organism>